<proteinExistence type="inferred from homology"/>
<keyword evidence="4" id="KW-0175">Coiled coil</keyword>
<dbReference type="Gene3D" id="1.10.287.1120">
    <property type="entry name" value="Bipartite methylase S protein"/>
    <property type="match status" value="1"/>
</dbReference>
<gene>
    <name evidence="6" type="ORF">EKH79_12055</name>
</gene>
<feature type="domain" description="Type I restriction modification DNA specificity" evidence="5">
    <location>
        <begin position="30"/>
        <end position="195"/>
    </location>
</feature>
<evidence type="ECO:0000256" key="1">
    <source>
        <dbReference type="ARBA" id="ARBA00010923"/>
    </source>
</evidence>
<dbReference type="GO" id="GO:0004519">
    <property type="term" value="F:endonuclease activity"/>
    <property type="evidence" value="ECO:0007669"/>
    <property type="project" value="UniProtKB-KW"/>
</dbReference>
<evidence type="ECO:0000313" key="6">
    <source>
        <dbReference type="EMBL" id="RUL63139.1"/>
    </source>
</evidence>
<dbReference type="CDD" id="cd17283">
    <property type="entry name" value="RMtype1_S_Hpy180ORF7835P_TRD2-CR2_like"/>
    <property type="match status" value="1"/>
</dbReference>
<dbReference type="InterPro" id="IPR044946">
    <property type="entry name" value="Restrct_endonuc_typeI_TRD_sf"/>
</dbReference>
<dbReference type="SUPFAM" id="SSF116734">
    <property type="entry name" value="DNA methylase specificity domain"/>
    <property type="match status" value="2"/>
</dbReference>
<keyword evidence="6" id="KW-0378">Hydrolase</keyword>
<keyword evidence="6" id="KW-0255">Endonuclease</keyword>
<dbReference type="Gene3D" id="3.90.220.20">
    <property type="entry name" value="DNA methylase specificity domains"/>
    <property type="match status" value="2"/>
</dbReference>
<comment type="caution">
    <text evidence="6">The sequence shown here is derived from an EMBL/GenBank/DDBJ whole genome shotgun (WGS) entry which is preliminary data.</text>
</comment>
<comment type="similarity">
    <text evidence="1">Belongs to the type-I restriction system S methylase family.</text>
</comment>
<feature type="coiled-coil region" evidence="4">
    <location>
        <begin position="381"/>
        <end position="415"/>
    </location>
</feature>
<dbReference type="InterPro" id="IPR052021">
    <property type="entry name" value="Type-I_RS_S_subunit"/>
</dbReference>
<dbReference type="EMBL" id="RYZR01000006">
    <property type="protein sequence ID" value="RUL63139.1"/>
    <property type="molecule type" value="Genomic_DNA"/>
</dbReference>
<dbReference type="PANTHER" id="PTHR30408:SF12">
    <property type="entry name" value="TYPE I RESTRICTION ENZYME MJAVIII SPECIFICITY SUBUNIT"/>
    <property type="match status" value="1"/>
</dbReference>
<evidence type="ECO:0000256" key="3">
    <source>
        <dbReference type="ARBA" id="ARBA00023125"/>
    </source>
</evidence>
<dbReference type="GO" id="GO:0003677">
    <property type="term" value="F:DNA binding"/>
    <property type="evidence" value="ECO:0007669"/>
    <property type="project" value="UniProtKB-KW"/>
</dbReference>
<evidence type="ECO:0000256" key="4">
    <source>
        <dbReference type="SAM" id="Coils"/>
    </source>
</evidence>
<organism evidence="6 7">
    <name type="scientific">Dyella dinghuensis</name>
    <dbReference type="NCBI Taxonomy" id="1920169"/>
    <lineage>
        <taxon>Bacteria</taxon>
        <taxon>Pseudomonadati</taxon>
        <taxon>Pseudomonadota</taxon>
        <taxon>Gammaproteobacteria</taxon>
        <taxon>Lysobacterales</taxon>
        <taxon>Rhodanobacteraceae</taxon>
        <taxon>Dyella</taxon>
    </lineage>
</organism>
<keyword evidence="3" id="KW-0238">DNA-binding</keyword>
<dbReference type="Pfam" id="PF01420">
    <property type="entry name" value="Methylase_S"/>
    <property type="match status" value="1"/>
</dbReference>
<dbReference type="Proteomes" id="UP000267077">
    <property type="component" value="Unassembled WGS sequence"/>
</dbReference>
<sequence length="421" mass="47285">MPSPARWNVISMLRWRIWRRKGVREANMLPKGWRATRISELAEVVRGASPRPAGDPRYFDGDYLPWITVAEVTANTQMCLTGTKAKLTEAGSKYTRIVEAGTLILTNSGATLGVPKITKIRAGANDGIAMLLNLRGASKEFLYYFLQSKTDYLREVVAPGNGQPNLNTELIAAIPVIVPTVYEQEKIVEMMMVWDFAIATIDRLLANSRKQKQALMRSLFSDSHRKKQGLPPLPREHASEMFAPNSVRRNDGLELLSVMQGEGIVPRSSLDRKVVMPDGSTDSYKLVEPGDFVISLRSFEGGLEYSKYTGLVSPAYTVLKPRKIVDDDFYRHYFKSRDFIGRLAVAVIGIRDGKQISYDDFAFLRLPAPDINVQRRIAKALNLAEDVIIKHAAELEKLRTEKAALMQQLLTGKRRVKLDSE</sequence>
<evidence type="ECO:0000259" key="5">
    <source>
        <dbReference type="Pfam" id="PF01420"/>
    </source>
</evidence>
<dbReference type="AlphaFoldDB" id="A0A3S0PDX2"/>
<keyword evidence="2" id="KW-0680">Restriction system</keyword>
<dbReference type="GO" id="GO:0009307">
    <property type="term" value="P:DNA restriction-modification system"/>
    <property type="evidence" value="ECO:0007669"/>
    <property type="project" value="UniProtKB-KW"/>
</dbReference>
<evidence type="ECO:0000313" key="7">
    <source>
        <dbReference type="Proteomes" id="UP000267077"/>
    </source>
</evidence>
<protein>
    <submittedName>
        <fullName evidence="6">Restriction endonuclease subunit S</fullName>
    </submittedName>
</protein>
<evidence type="ECO:0000256" key="2">
    <source>
        <dbReference type="ARBA" id="ARBA00022747"/>
    </source>
</evidence>
<keyword evidence="7" id="KW-1185">Reference proteome</keyword>
<keyword evidence="6" id="KW-0540">Nuclease</keyword>
<dbReference type="InterPro" id="IPR000055">
    <property type="entry name" value="Restrct_endonuc_typeI_TRD"/>
</dbReference>
<accession>A0A3S0PDX2</accession>
<name>A0A3S0PDX2_9GAMM</name>
<dbReference type="PANTHER" id="PTHR30408">
    <property type="entry name" value="TYPE-1 RESTRICTION ENZYME ECOKI SPECIFICITY PROTEIN"/>
    <property type="match status" value="1"/>
</dbReference>
<reference evidence="6 7" key="1">
    <citation type="submission" date="2018-12" db="EMBL/GenBank/DDBJ databases">
        <title>Dyella dinghuensis sp. nov. DHOA06 and Dyella choica sp. nov. 4M-K27, isolated from forest soil.</title>
        <authorList>
            <person name="Qiu L.-H."/>
            <person name="Gao Z.-H."/>
        </authorList>
    </citation>
    <scope>NUCLEOTIDE SEQUENCE [LARGE SCALE GENOMIC DNA]</scope>
    <source>
        <strain evidence="6 7">DHOA06</strain>
    </source>
</reference>